<keyword evidence="10 12" id="KW-0406">Ion transport</keyword>
<keyword evidence="8 12" id="KW-0630">Potassium</keyword>
<dbReference type="PIRSF" id="PIRSF006247">
    <property type="entry name" value="TrkH"/>
    <property type="match status" value="1"/>
</dbReference>
<evidence type="ECO:0000256" key="8">
    <source>
        <dbReference type="ARBA" id="ARBA00022958"/>
    </source>
</evidence>
<evidence type="ECO:0000256" key="11">
    <source>
        <dbReference type="ARBA" id="ARBA00023136"/>
    </source>
</evidence>
<keyword evidence="16" id="KW-1185">Reference proteome</keyword>
<feature type="transmembrane region" description="Helical" evidence="14">
    <location>
        <begin position="74"/>
        <end position="96"/>
    </location>
</feature>
<feature type="transmembrane region" description="Helical" evidence="14">
    <location>
        <begin position="139"/>
        <end position="164"/>
    </location>
</feature>
<evidence type="ECO:0000256" key="4">
    <source>
        <dbReference type="ARBA" id="ARBA00022475"/>
    </source>
</evidence>
<evidence type="ECO:0000256" key="12">
    <source>
        <dbReference type="PIRNR" id="PIRNR006247"/>
    </source>
</evidence>
<protein>
    <recommendedName>
        <fullName evidence="12">Trk system potassium uptake protein</fullName>
    </recommendedName>
</protein>
<keyword evidence="9 14" id="KW-1133">Transmembrane helix</keyword>
<feature type="binding site" evidence="13">
    <location>
        <position position="224"/>
    </location>
    <ligand>
        <name>K(+)</name>
        <dbReference type="ChEBI" id="CHEBI:29103"/>
    </ligand>
</feature>
<evidence type="ECO:0000313" key="16">
    <source>
        <dbReference type="Proteomes" id="UP000294325"/>
    </source>
</evidence>
<accession>A0A4P7BU11</accession>
<dbReference type="KEGG" id="nwr:E3U44_01795"/>
<keyword evidence="4 12" id="KW-1003">Cell membrane</keyword>
<proteinExistence type="inferred from homology"/>
<evidence type="ECO:0000256" key="5">
    <source>
        <dbReference type="ARBA" id="ARBA00022519"/>
    </source>
</evidence>
<keyword evidence="3 12" id="KW-0813">Transport</keyword>
<evidence type="ECO:0000256" key="9">
    <source>
        <dbReference type="ARBA" id="ARBA00022989"/>
    </source>
</evidence>
<dbReference type="GO" id="GO:0015379">
    <property type="term" value="F:potassium:chloride symporter activity"/>
    <property type="evidence" value="ECO:0007669"/>
    <property type="project" value="InterPro"/>
</dbReference>
<keyword evidence="13" id="KW-0479">Metal-binding</keyword>
<dbReference type="PANTHER" id="PTHR32024">
    <property type="entry name" value="TRK SYSTEM POTASSIUM UPTAKE PROTEIN TRKG-RELATED"/>
    <property type="match status" value="1"/>
</dbReference>
<dbReference type="Proteomes" id="UP000294325">
    <property type="component" value="Chromosome"/>
</dbReference>
<evidence type="ECO:0000256" key="6">
    <source>
        <dbReference type="ARBA" id="ARBA00022538"/>
    </source>
</evidence>
<comment type="function">
    <text evidence="12">Low-affinity potassium transport system. Interacts with Trk system potassium uptake protein TrkA.</text>
</comment>
<dbReference type="AlphaFoldDB" id="A0A4P7BU11"/>
<feature type="binding site" evidence="13">
    <location>
        <position position="115"/>
    </location>
    <ligand>
        <name>K(+)</name>
        <dbReference type="ChEBI" id="CHEBI:29103"/>
    </ligand>
</feature>
<dbReference type="NCBIfam" id="TIGR00933">
    <property type="entry name" value="2a38"/>
    <property type="match status" value="1"/>
</dbReference>
<evidence type="ECO:0000256" key="7">
    <source>
        <dbReference type="ARBA" id="ARBA00022692"/>
    </source>
</evidence>
<feature type="transmembrane region" description="Helical" evidence="14">
    <location>
        <begin position="459"/>
        <end position="484"/>
    </location>
</feature>
<evidence type="ECO:0000256" key="13">
    <source>
        <dbReference type="PIRSR" id="PIRSR006247-1"/>
    </source>
</evidence>
<evidence type="ECO:0000256" key="14">
    <source>
        <dbReference type="SAM" id="Phobius"/>
    </source>
</evidence>
<feature type="transmembrane region" description="Helical" evidence="14">
    <location>
        <begin position="310"/>
        <end position="334"/>
    </location>
</feature>
<feature type="transmembrane region" description="Helical" evidence="14">
    <location>
        <begin position="184"/>
        <end position="206"/>
    </location>
</feature>
<evidence type="ECO:0000256" key="10">
    <source>
        <dbReference type="ARBA" id="ARBA00023065"/>
    </source>
</evidence>
<name>A0A4P7BU11_9GAMM</name>
<feature type="transmembrane region" description="Helical" evidence="14">
    <location>
        <begin position="399"/>
        <end position="420"/>
    </location>
</feature>
<keyword evidence="11 12" id="KW-0472">Membrane</keyword>
<evidence type="ECO:0000256" key="1">
    <source>
        <dbReference type="ARBA" id="ARBA00004429"/>
    </source>
</evidence>
<feature type="transmembrane region" description="Helical" evidence="14">
    <location>
        <begin position="41"/>
        <end position="62"/>
    </location>
</feature>
<sequence length="486" mass="54113">MKYKMLNLVVVTRTLGVLLLLYSIAIIPPLLISVGYQDGEWPYWLIIWMESVLLGWVMWWPLRRKALDLRRRDGFVIVTLFWFVLGLISAVPFLFMPQLDFSDAVFEAISAFTTTGATVIVGLDLLPPSILFWRQELQWLGGIGMIVTAVAILPTLGIGGMQLYQAEMPGPFKGEKLTPRIAQTARAFWIIYGGMTVVCALAYWLAGMSLFDAVAHSFSTVSTGGFSTHDDNFAYFNSPLIEFIACLFMLLGGMNFSVHYLAIYRGSFDQYWRNEEVRTFLIMVVILITITSTTLFFSTTYADPITALRYAAFQAISVVTNTGFGTATFANWALFLPLLLISFSFVGGCAGSTAGGIKVIRFLLLIKQARREIYRLVPPHIVRSLKFDRRVIPEEVTSAIWGFFSLYILLFVTLVLLLMANGLDQVTAFGAAATCLNNLGPGLGEVAASFTGVSDGTKWLLSFTMIVGRLEVFTAFVLLSRIFWRG</sequence>
<organism evidence="15 16">
    <name type="scientific">Nitrosococcus wardiae</name>
    <dbReference type="NCBI Taxonomy" id="1814290"/>
    <lineage>
        <taxon>Bacteria</taxon>
        <taxon>Pseudomonadati</taxon>
        <taxon>Pseudomonadota</taxon>
        <taxon>Gammaproteobacteria</taxon>
        <taxon>Chromatiales</taxon>
        <taxon>Chromatiaceae</taxon>
        <taxon>Nitrosococcus</taxon>
    </lineage>
</organism>
<evidence type="ECO:0000313" key="15">
    <source>
        <dbReference type="EMBL" id="QBQ53378.1"/>
    </source>
</evidence>
<dbReference type="Pfam" id="PF02386">
    <property type="entry name" value="TrkH"/>
    <property type="match status" value="1"/>
</dbReference>
<gene>
    <name evidence="15" type="ORF">E3U44_01795</name>
</gene>
<feature type="transmembrane region" description="Helical" evidence="14">
    <location>
        <begin position="108"/>
        <end position="127"/>
    </location>
</feature>
<dbReference type="EMBL" id="CP038033">
    <property type="protein sequence ID" value="QBQ53378.1"/>
    <property type="molecule type" value="Genomic_DNA"/>
</dbReference>
<dbReference type="InterPro" id="IPR004772">
    <property type="entry name" value="TrkH"/>
</dbReference>
<dbReference type="PANTHER" id="PTHR32024:SF2">
    <property type="entry name" value="TRK SYSTEM POTASSIUM UPTAKE PROTEIN TRKG-RELATED"/>
    <property type="match status" value="1"/>
</dbReference>
<feature type="transmembrane region" description="Helical" evidence="14">
    <location>
        <begin position="240"/>
        <end position="260"/>
    </location>
</feature>
<evidence type="ECO:0000256" key="3">
    <source>
        <dbReference type="ARBA" id="ARBA00022448"/>
    </source>
</evidence>
<reference evidence="15 16" key="1">
    <citation type="submission" date="2019-03" db="EMBL/GenBank/DDBJ databases">
        <title>The genome sequence of Nitrosococcus wardiae strain D1FHST reveals the archetypal metabolic capacity of ammonia-oxidizing Gammaproteobacteria.</title>
        <authorList>
            <person name="Wang L."/>
            <person name="Lim C.K."/>
            <person name="Hanson T.E."/>
            <person name="Dang H."/>
            <person name="Klotz M.G."/>
        </authorList>
    </citation>
    <scope>NUCLEOTIDE SEQUENCE [LARGE SCALE GENOMIC DNA]</scope>
    <source>
        <strain evidence="15 16">D1FHS</strain>
    </source>
</reference>
<comment type="similarity">
    <text evidence="2 12">Belongs to the TrkH potassium transport family.</text>
</comment>
<dbReference type="GO" id="GO:0046872">
    <property type="term" value="F:metal ion binding"/>
    <property type="evidence" value="ECO:0007669"/>
    <property type="project" value="UniProtKB-KW"/>
</dbReference>
<keyword evidence="7 14" id="KW-0812">Transmembrane</keyword>
<dbReference type="InterPro" id="IPR003445">
    <property type="entry name" value="Cat_transpt"/>
</dbReference>
<feature type="transmembrane region" description="Helical" evidence="14">
    <location>
        <begin position="340"/>
        <end position="366"/>
    </location>
</feature>
<comment type="subcellular location">
    <subcellularLocation>
        <location evidence="1 12">Cell inner membrane</location>
        <topology evidence="1 12">Multi-pass membrane protein</topology>
    </subcellularLocation>
</comment>
<feature type="transmembrane region" description="Helical" evidence="14">
    <location>
        <begin position="280"/>
        <end position="298"/>
    </location>
</feature>
<keyword evidence="5 12" id="KW-0997">Cell inner membrane</keyword>
<feature type="binding site" evidence="13">
    <location>
        <position position="438"/>
    </location>
    <ligand>
        <name>K(+)</name>
        <dbReference type="ChEBI" id="CHEBI:29103"/>
    </ligand>
</feature>
<feature type="binding site" evidence="13">
    <location>
        <position position="439"/>
    </location>
    <ligand>
        <name>K(+)</name>
        <dbReference type="ChEBI" id="CHEBI:29103"/>
    </ligand>
</feature>
<dbReference type="GO" id="GO:0005886">
    <property type="term" value="C:plasma membrane"/>
    <property type="evidence" value="ECO:0007669"/>
    <property type="project" value="UniProtKB-SubCell"/>
</dbReference>
<feature type="binding site" evidence="13">
    <location>
        <position position="322"/>
    </location>
    <ligand>
        <name>K(+)</name>
        <dbReference type="ChEBI" id="CHEBI:29103"/>
    </ligand>
</feature>
<feature type="binding site" evidence="13">
    <location>
        <position position="114"/>
    </location>
    <ligand>
        <name>K(+)</name>
        <dbReference type="ChEBI" id="CHEBI:29103"/>
    </ligand>
</feature>
<evidence type="ECO:0000256" key="2">
    <source>
        <dbReference type="ARBA" id="ARBA00009137"/>
    </source>
</evidence>
<dbReference type="OrthoDB" id="9810952at2"/>
<keyword evidence="6 12" id="KW-0633">Potassium transport</keyword>